<protein>
    <submittedName>
        <fullName evidence="9">CSPG4 protein</fullName>
    </submittedName>
</protein>
<evidence type="ECO:0000256" key="3">
    <source>
        <dbReference type="ARBA" id="ARBA00023180"/>
    </source>
</evidence>
<dbReference type="PROSITE" id="PS51854">
    <property type="entry name" value="CSPG"/>
    <property type="match status" value="11"/>
</dbReference>
<feature type="repeat" description="CSPG" evidence="5">
    <location>
        <begin position="765"/>
        <end position="860"/>
    </location>
</feature>
<gene>
    <name evidence="9" type="primary">Cspg4_1</name>
    <name evidence="9" type="ORF">PTILEU_R08243</name>
</gene>
<sequence>SFFGDSFVEMPLADASRTVRLHLQLFTSQGNGLLFLAAGQPDHLLLQLQAGRLQARLQLGSEEVTLQSPAGLQLNNLAVHDVELLVEDGRMTLTINGLFNSSADIAGPARELDIQYGLYAGGTGSLDLPYLAEASPPFRGCLHLVTFNGLDVLSRLSADGSSKTFHHVQEGCSTQFSAEPEDPFGFPGPHSYIAFPTWDARQEATIEFVITTSITQAPLIYHAGLENDFFYLEISNGRLRGFVEKGNGVIVLHNNVFISDEQQHYVKVHTDIHKFEILIDYYASSTSNRGINNYLDLQGNLFIGGMDEKALQRLREHHLSFISLWTMTNHSFVGCLEDLRINLQRRSLQDAMITKDITAGCGKQDHYWDYEEVYEQDEASTSPPPNVFSGAPGLVVEPCRPDSSFPPAFANISRLLHVSPLIVSEGGMAYLEWKHAQPTVDLSLANIRQSQILFSITNDPRHGQLELDIPGSRSRRKFTLLDIVNRKVRYIHDGSEGPMDQLMLEVTVTTQQGVPECLRQGQVYLLPIMINPVNDAPQVIFPRGNHMTILKHTRKHLTTDILQVLDDDSSCDDIEFQLHGQQMEEGYVELDFHPGVPIEEFSCRDLEAGNVVYVHQGGTNLQLTLQVSDGTVPSPIATLRILAIDPDIRLLNNTGLSLSQGGAARITTANLSVETNAVEQRVSILYILTEPLKYGEVQKQGTMGGEWKKVESFHQQDLEQGRIQYFSTDSEHRLEDSVEEVRFKVQVGQKLLPNNTFLIRIKRATIMMRTMAPLQMKNKRHRNITSKELEAMLEDPNSAPVPFHYMIIQAPKKGNLELLGNRLTEGFGFTQEDLQGNHLSYSVTIRNSQQAEDFFQFRVHAGEQHSPVYTYRISIGGDPDAPTLTNVLLTVPEGGQAVISKDHLFVQSVNSMDYVYEVIEGPAHGRLAWAASHGWASREEITEFTNDDILQRRLLYQHDDSETLEDDIPFVAVRQGEGSAEPEAEEVRGVFRVSIQPVNDHSPVRAVNRVFNVVRNGQHLLTTDDIAFTDKDSGFSDTQLVLARKDILFGSIVSVDDRSHQVYRFTQDDLRKKKILFVHSGADRGWIQLQVSDGLHQTTALLEVQASDPYIKIVNNTGLVIHQGTRGSIDSSVLSLETNMDIRSDEEIRFLITTPPRWGTVLRGEQPVVAFSQRDLLAGEISYRHNGSRNTRDELQFTVEANEVAVEDTLAISVFLDTHPSPLSIVNHKEIYVFQGEAAGIKEEDLLVTHEEIPSQDIIYVVSSPPTSGFLAMLQHSQDMNEQPSLDPIQSFTQEDINSGRVLYLHSKPNEERDRFVLDITARSADPLEGVVVSLVVLPTTVPLDVHNITVPGGGSATLSSGILRIPNAYYLALGMEFRVLEPPRFGTLLSSQRPEQGGLHSFTWSEVENQQIQYRQDGPRSLTDSFTILANASEVSRQSQPGTLFITILPRSTKGPRLKVNAGLQVRVGRHGEGRRAQRGDPPHSRVLGVWALEKMPKGKGLPCLAPETAIWRDTSKVWEVPSAPALCLPQFSPSSPGSFPANPFCRSASPGPKFREKLTPQLLGPCQPLFPTPDTQCKHGLPSLPAVMLRIRQAPRLGRLTTSQGEEIRNFTQAQVDSKLIFYQHEIPDKPFWLAQDAIRFRVVTPTTISDSFILLVLISFEEKCPQRLTQLWKNAGLQLTRAQQAEIDTSVLDASNLLSQILVPERAGYDVVFLVTEPPAHGQLLVADVPLEQSRPFFLQSDLAARRLVYAHGGDSTSKDHFSFRAWLQPREQRSVRPPQDGVVISEAFNVTVTSSTKSPRVVKQQEVLRVPPGSVVTLSQEYLDVADPLVSPQEMVYSVLQSPLAGHLASAHNPQEPIRRFTQADVNAGRVVFVATGGRAPGSFALTLSSGHHPPIQTSLEIEVLPALSTPASSALLEVPQDLNRAPVSHHHLLGAAPRGAGNVLYRITRDPRFGQVQVNQKPSRGFSQKQLDRREVTFTFSDLTSPEDHFQFFVAISRAGNRTGVVNVTVRAAVKTRPGSLWPRGTTALLDTSVLDAGELANHTKSVPVFKVRRAPRASRLVRVSRDPGQPTFPIETFSQSELERGLVGLEVLDAGDTQQPLQQDSFVFELVAAGVPPALASLEYSTEPYNASKSYGVTLLTVPLAASPPVPHGTARSSPNVSELGMPPTAWLAPSATTSPSPGAGGTFLSFIEANMFSIIIPICLIFLLLALILPLLFYLHKRNKTGKHHVQGTPASKAKNGAVPDHETFRRTDPSQGIPLTTVTTLEGKGTGPPPPGTGSGAPPDPELLQYCRTSNPPLKNNQYWV</sequence>
<dbReference type="PROSITE" id="PS50025">
    <property type="entry name" value="LAM_G_DOMAIN"/>
    <property type="match status" value="2"/>
</dbReference>
<feature type="repeat" description="CSPG" evidence="5">
    <location>
        <begin position="1340"/>
        <end position="1432"/>
    </location>
</feature>
<evidence type="ECO:0000256" key="1">
    <source>
        <dbReference type="ARBA" id="ARBA00022729"/>
    </source>
</evidence>
<proteinExistence type="predicted"/>
<feature type="repeat" description="CSPG" evidence="5">
    <location>
        <begin position="880"/>
        <end position="973"/>
    </location>
</feature>
<keyword evidence="2" id="KW-0677">Repeat</keyword>
<evidence type="ECO:0000256" key="5">
    <source>
        <dbReference type="PROSITE-ProRule" id="PRU01201"/>
    </source>
</evidence>
<feature type="repeat" description="CSPG" evidence="5">
    <location>
        <begin position="1803"/>
        <end position="1895"/>
    </location>
</feature>
<dbReference type="InterPro" id="IPR001791">
    <property type="entry name" value="Laminin_G"/>
</dbReference>
<dbReference type="Gene3D" id="2.60.120.200">
    <property type="match status" value="2"/>
</dbReference>
<feature type="compositionally biased region" description="Polar residues" evidence="6">
    <location>
        <begin position="2261"/>
        <end position="2270"/>
    </location>
</feature>
<evidence type="ECO:0000313" key="9">
    <source>
        <dbReference type="EMBL" id="NXE41704.1"/>
    </source>
</evidence>
<evidence type="ECO:0000256" key="4">
    <source>
        <dbReference type="PROSITE-ProRule" id="PRU00122"/>
    </source>
</evidence>
<feature type="repeat" description="CSPG" evidence="5">
    <location>
        <begin position="536"/>
        <end position="630"/>
    </location>
</feature>
<feature type="repeat" description="CSPG" evidence="5">
    <location>
        <begin position="1110"/>
        <end position="1200"/>
    </location>
</feature>
<keyword evidence="1" id="KW-0732">Signal</keyword>
<accession>A0A7K8MQ86</accession>
<comment type="caution">
    <text evidence="9">The sequence shown here is derived from an EMBL/GenBank/DDBJ whole genome shotgun (WGS) entry which is preliminary data.</text>
</comment>
<evidence type="ECO:0000256" key="7">
    <source>
        <dbReference type="SAM" id="Phobius"/>
    </source>
</evidence>
<feature type="non-terminal residue" evidence="9">
    <location>
        <position position="1"/>
    </location>
</feature>
<evidence type="ECO:0000313" key="10">
    <source>
        <dbReference type="Proteomes" id="UP000547721"/>
    </source>
</evidence>
<dbReference type="PANTHER" id="PTHR45739">
    <property type="entry name" value="MATRIX PROTEIN, PUTATIVE-RELATED"/>
    <property type="match status" value="1"/>
</dbReference>
<organism evidence="9 10">
    <name type="scientific">Ptilorrhoa leucosticta</name>
    <dbReference type="NCBI Taxonomy" id="449384"/>
    <lineage>
        <taxon>Eukaryota</taxon>
        <taxon>Metazoa</taxon>
        <taxon>Chordata</taxon>
        <taxon>Craniata</taxon>
        <taxon>Vertebrata</taxon>
        <taxon>Euteleostomi</taxon>
        <taxon>Archelosauria</taxon>
        <taxon>Archosauria</taxon>
        <taxon>Dinosauria</taxon>
        <taxon>Saurischia</taxon>
        <taxon>Theropoda</taxon>
        <taxon>Coelurosauria</taxon>
        <taxon>Aves</taxon>
        <taxon>Neognathae</taxon>
        <taxon>Neoaves</taxon>
        <taxon>Telluraves</taxon>
        <taxon>Australaves</taxon>
        <taxon>Passeriformes</taxon>
        <taxon>Corvoidea</taxon>
        <taxon>Cinclosomatidae</taxon>
        <taxon>Ptilorrhoa</taxon>
    </lineage>
</organism>
<feature type="repeat" description="CSPG" evidence="5">
    <location>
        <begin position="1671"/>
        <end position="1770"/>
    </location>
</feature>
<dbReference type="SMART" id="SM00282">
    <property type="entry name" value="LamG"/>
    <property type="match status" value="2"/>
</dbReference>
<dbReference type="PANTHER" id="PTHR45739:SF13">
    <property type="entry name" value="CHONDROITIN SULFATE PROTEOGLYCAN 4"/>
    <property type="match status" value="1"/>
</dbReference>
<feature type="repeat" description="CSPG" evidence="5">
    <location>
        <begin position="647"/>
        <end position="746"/>
    </location>
</feature>
<dbReference type="Proteomes" id="UP000547721">
    <property type="component" value="Unassembled WGS sequence"/>
</dbReference>
<keyword evidence="7" id="KW-0812">Transmembrane</keyword>
<evidence type="ECO:0000256" key="2">
    <source>
        <dbReference type="ARBA" id="ARBA00022737"/>
    </source>
</evidence>
<dbReference type="InterPro" id="IPR051561">
    <property type="entry name" value="FRAS1_ECM"/>
</dbReference>
<dbReference type="InterPro" id="IPR013320">
    <property type="entry name" value="ConA-like_dom_sf"/>
</dbReference>
<evidence type="ECO:0000259" key="8">
    <source>
        <dbReference type="PROSITE" id="PS50025"/>
    </source>
</evidence>
<dbReference type="Pfam" id="PF02210">
    <property type="entry name" value="Laminin_G_2"/>
    <property type="match status" value="2"/>
</dbReference>
<feature type="repeat" description="CSPG" evidence="5">
    <location>
        <begin position="1002"/>
        <end position="1094"/>
    </location>
</feature>
<feature type="repeat" description="CSPG" evidence="5">
    <location>
        <begin position="1222"/>
        <end position="1321"/>
    </location>
</feature>
<feature type="domain" description="Laminin G" evidence="8">
    <location>
        <begin position="1"/>
        <end position="172"/>
    </location>
</feature>
<evidence type="ECO:0000256" key="6">
    <source>
        <dbReference type="SAM" id="MobiDB-lite"/>
    </source>
</evidence>
<feature type="compositionally biased region" description="Basic and acidic residues" evidence="6">
    <location>
        <begin position="2251"/>
        <end position="2260"/>
    </location>
</feature>
<keyword evidence="7" id="KW-0472">Membrane</keyword>
<feature type="repeat" description="CSPG" evidence="5">
    <location>
        <begin position="412"/>
        <end position="507"/>
    </location>
</feature>
<dbReference type="Pfam" id="PF16184">
    <property type="entry name" value="Cadherin_3"/>
    <property type="match status" value="10"/>
</dbReference>
<feature type="compositionally biased region" description="Polar residues" evidence="6">
    <location>
        <begin position="2299"/>
        <end position="2313"/>
    </location>
</feature>
<feature type="region of interest" description="Disordered" evidence="6">
    <location>
        <begin position="2234"/>
        <end position="2313"/>
    </location>
</feature>
<comment type="caution">
    <text evidence="4">Lacks conserved residue(s) required for the propagation of feature annotation.</text>
</comment>
<name>A0A7K8MQ86_9CORV</name>
<feature type="non-terminal residue" evidence="9">
    <location>
        <position position="2313"/>
    </location>
</feature>
<dbReference type="InterPro" id="IPR039005">
    <property type="entry name" value="CSPG_rpt"/>
</dbReference>
<dbReference type="SUPFAM" id="SSF49899">
    <property type="entry name" value="Concanavalin A-like lectins/glucanases"/>
    <property type="match status" value="2"/>
</dbReference>
<feature type="transmembrane region" description="Helical" evidence="7">
    <location>
        <begin position="2202"/>
        <end position="2226"/>
    </location>
</feature>
<dbReference type="GO" id="GO:0009653">
    <property type="term" value="P:anatomical structure morphogenesis"/>
    <property type="evidence" value="ECO:0007669"/>
    <property type="project" value="TreeGrafter"/>
</dbReference>
<keyword evidence="10" id="KW-1185">Reference proteome</keyword>
<keyword evidence="3" id="KW-0325">Glycoprotein</keyword>
<feature type="domain" description="Laminin G" evidence="8">
    <location>
        <begin position="182"/>
        <end position="361"/>
    </location>
</feature>
<keyword evidence="7" id="KW-1133">Transmembrane helix</keyword>
<dbReference type="EMBL" id="VWYY01001240">
    <property type="protein sequence ID" value="NXE41704.1"/>
    <property type="molecule type" value="Genomic_DNA"/>
</dbReference>
<dbReference type="CDD" id="cd00110">
    <property type="entry name" value="LamG"/>
    <property type="match status" value="2"/>
</dbReference>
<reference evidence="9 10" key="1">
    <citation type="submission" date="2019-09" db="EMBL/GenBank/DDBJ databases">
        <title>Bird 10,000 Genomes (B10K) Project - Family phase.</title>
        <authorList>
            <person name="Zhang G."/>
        </authorList>
    </citation>
    <scope>NUCLEOTIDE SEQUENCE [LARGE SCALE GENOMIC DNA]</scope>
    <source>
        <strain evidence="9">B10K-CU-031-17</strain>
        <tissue evidence="9">Muscle</tissue>
    </source>
</reference>